<dbReference type="InterPro" id="IPR008457">
    <property type="entry name" value="Cu-R_CopD_dom"/>
</dbReference>
<keyword evidence="4" id="KW-1185">Reference proteome</keyword>
<evidence type="ECO:0000313" key="3">
    <source>
        <dbReference type="EMBL" id="MDD2179079.1"/>
    </source>
</evidence>
<protein>
    <submittedName>
        <fullName evidence="3">CopD family protein</fullName>
    </submittedName>
</protein>
<evidence type="ECO:0000313" key="4">
    <source>
        <dbReference type="Proteomes" id="UP001148932"/>
    </source>
</evidence>
<accession>A0ABT5RZG3</accession>
<dbReference type="EMBL" id="JAPCKI010000010">
    <property type="protein sequence ID" value="MDD2179079.1"/>
    <property type="molecule type" value="Genomic_DNA"/>
</dbReference>
<feature type="transmembrane region" description="Helical" evidence="1">
    <location>
        <begin position="132"/>
        <end position="154"/>
    </location>
</feature>
<feature type="domain" description="Copper resistance protein D" evidence="2">
    <location>
        <begin position="47"/>
        <end position="153"/>
    </location>
</feature>
<dbReference type="RefSeq" id="WP_274112199.1">
    <property type="nucleotide sequence ID" value="NZ_JAPCKI010000010.1"/>
</dbReference>
<proteinExistence type="predicted"/>
<feature type="transmembrane region" description="Helical" evidence="1">
    <location>
        <begin position="49"/>
        <end position="70"/>
    </location>
</feature>
<dbReference type="Pfam" id="PF05425">
    <property type="entry name" value="CopD"/>
    <property type="match status" value="1"/>
</dbReference>
<reference evidence="3" key="1">
    <citation type="submission" date="2022-10" db="EMBL/GenBank/DDBJ databases">
        <title>Description of microaerobic benzene degrading bacteria.</title>
        <authorList>
            <person name="Bedics A."/>
            <person name="Tancsics A."/>
            <person name="Banerjee S."/>
        </authorList>
    </citation>
    <scope>NUCLEOTIDE SEQUENCE</scope>
    <source>
        <strain evidence="3">D2M1</strain>
    </source>
</reference>
<feature type="transmembrane region" description="Helical" evidence="1">
    <location>
        <begin position="90"/>
        <end position="111"/>
    </location>
</feature>
<sequence length="155" mass="16862">MLYNALKLVHVLSIIVWVGGMVFAHFFLRPAAQALEPPQRVRLMHDVMQRFFAAVTVAVAVALVSGLWMIGRAAKQAVQTGGVFSMPLDWTIMATLGLVMMAIFGHIRFALFRRLQHAVAASDWPSGAKALGSIRSWVGVNLALGVVIIVVTLLV</sequence>
<keyword evidence="1" id="KW-0472">Membrane</keyword>
<keyword evidence="1" id="KW-0812">Transmembrane</keyword>
<organism evidence="3 4">
    <name type="scientific">Acidovorax benzenivorans</name>
    <dbReference type="NCBI Taxonomy" id="2987520"/>
    <lineage>
        <taxon>Bacteria</taxon>
        <taxon>Pseudomonadati</taxon>
        <taxon>Pseudomonadota</taxon>
        <taxon>Betaproteobacteria</taxon>
        <taxon>Burkholderiales</taxon>
        <taxon>Comamonadaceae</taxon>
        <taxon>Acidovorax</taxon>
    </lineage>
</organism>
<keyword evidence="1" id="KW-1133">Transmembrane helix</keyword>
<gene>
    <name evidence="3" type="ORF">OIN59_16705</name>
</gene>
<dbReference type="Proteomes" id="UP001148932">
    <property type="component" value="Unassembled WGS sequence"/>
</dbReference>
<evidence type="ECO:0000259" key="2">
    <source>
        <dbReference type="Pfam" id="PF05425"/>
    </source>
</evidence>
<comment type="caution">
    <text evidence="3">The sequence shown here is derived from an EMBL/GenBank/DDBJ whole genome shotgun (WGS) entry which is preliminary data.</text>
</comment>
<feature type="transmembrane region" description="Helical" evidence="1">
    <location>
        <begin position="6"/>
        <end position="28"/>
    </location>
</feature>
<evidence type="ECO:0000256" key="1">
    <source>
        <dbReference type="SAM" id="Phobius"/>
    </source>
</evidence>
<name>A0ABT5RZG3_9BURK</name>